<evidence type="ECO:0000256" key="1">
    <source>
        <dbReference type="ARBA" id="ARBA00004651"/>
    </source>
</evidence>
<feature type="domain" description="ComEC/Rec2-related protein" evidence="7">
    <location>
        <begin position="215"/>
        <end position="477"/>
    </location>
</feature>
<keyword evidence="3 6" id="KW-0812">Transmembrane</keyword>
<comment type="caution">
    <text evidence="9">The sequence shown here is derived from an EMBL/GenBank/DDBJ whole genome shotgun (WGS) entry which is preliminary data.</text>
</comment>
<reference evidence="9 10" key="1">
    <citation type="journal article" date="2016" name="Nat. Commun.">
        <title>Thousands of microbial genomes shed light on interconnected biogeochemical processes in an aquifer system.</title>
        <authorList>
            <person name="Anantharaman K."/>
            <person name="Brown C.T."/>
            <person name="Hug L.A."/>
            <person name="Sharon I."/>
            <person name="Castelle C.J."/>
            <person name="Probst A.J."/>
            <person name="Thomas B.C."/>
            <person name="Singh A."/>
            <person name="Wilkins M.J."/>
            <person name="Karaoz U."/>
            <person name="Brodie E.L."/>
            <person name="Williams K.H."/>
            <person name="Hubbard S.S."/>
            <person name="Banfield J.F."/>
        </authorList>
    </citation>
    <scope>NUCLEOTIDE SEQUENCE [LARGE SCALE GENOMIC DNA]</scope>
</reference>
<dbReference type="PANTHER" id="PTHR30619">
    <property type="entry name" value="DNA INTERNALIZATION/COMPETENCE PROTEIN COMEC/REC2"/>
    <property type="match status" value="1"/>
</dbReference>
<gene>
    <name evidence="9" type="ORF">A2V68_00475</name>
</gene>
<sequence length="494" mass="53870">MQRTQTILLLLGLIIGIALGPIFSLGEYLILLWFIAGLVGIALIWRRHRYLLMVIVLVGAVAVGNFRFSASNYRSERDVSHLASQPIDLTGIVVDDPQVTGELVRFTLQVKSVSTAAPIEGKVLITTRRYPTLEYGNVLVVSGQLKLPTLSQDFDYPAYLSRFGVYSVMDYPNITKIQLFQGNIILGWLYRTKGVLIAAINQILPEPSASLLAGLLFGARRGLPDELLESFNTTGLTHIIALSGFNITIIAGAVMGWLKFIPLRLRVGITLLAIAAFVLLTGASPSVTRAAIMGGLILWAGLSGRLHDITLSLLWAAAIMALHNPRIVNYDVGFQLSFLSTVGIIYLSPVVESWWPKWLHPLTDYLSPTLSALIFVTPVIAYNFGRISLIASLANLLILPVIPIAMGLGFIATLFGAVQIAVGTAAGLLAWLPLQFIVSSATWLASWPASSFTVTSVSPLWMVLYYFVLSGLLIYWYAQRKAATRRSGGSLSRI</sequence>
<keyword evidence="4 6" id="KW-1133">Transmembrane helix</keyword>
<dbReference type="Pfam" id="PF13567">
    <property type="entry name" value="DUF4131"/>
    <property type="match status" value="1"/>
</dbReference>
<feature type="transmembrane region" description="Helical" evidence="6">
    <location>
        <begin position="7"/>
        <end position="23"/>
    </location>
</feature>
<feature type="transmembrane region" description="Helical" evidence="6">
    <location>
        <begin position="428"/>
        <end position="447"/>
    </location>
</feature>
<proteinExistence type="predicted"/>
<dbReference type="InterPro" id="IPR025405">
    <property type="entry name" value="DUF4131"/>
</dbReference>
<evidence type="ECO:0000259" key="7">
    <source>
        <dbReference type="Pfam" id="PF03772"/>
    </source>
</evidence>
<name>A0A1F4NS29_UNCK3</name>
<keyword evidence="2" id="KW-1003">Cell membrane</keyword>
<evidence type="ECO:0008006" key="11">
    <source>
        <dbReference type="Google" id="ProtNLM"/>
    </source>
</evidence>
<feature type="transmembrane region" description="Helical" evidence="6">
    <location>
        <begin position="459"/>
        <end position="478"/>
    </location>
</feature>
<dbReference type="AlphaFoldDB" id="A0A1F4NS29"/>
<feature type="transmembrane region" description="Helical" evidence="6">
    <location>
        <begin position="50"/>
        <end position="68"/>
    </location>
</feature>
<keyword evidence="5 6" id="KW-0472">Membrane</keyword>
<dbReference type="EMBL" id="META01000003">
    <property type="protein sequence ID" value="OGB74230.1"/>
    <property type="molecule type" value="Genomic_DNA"/>
</dbReference>
<dbReference type="Proteomes" id="UP000176651">
    <property type="component" value="Unassembled WGS sequence"/>
</dbReference>
<evidence type="ECO:0000256" key="5">
    <source>
        <dbReference type="ARBA" id="ARBA00023136"/>
    </source>
</evidence>
<evidence type="ECO:0000313" key="9">
    <source>
        <dbReference type="EMBL" id="OGB74230.1"/>
    </source>
</evidence>
<feature type="transmembrane region" description="Helical" evidence="6">
    <location>
        <begin position="236"/>
        <end position="258"/>
    </location>
</feature>
<evidence type="ECO:0000256" key="2">
    <source>
        <dbReference type="ARBA" id="ARBA00022475"/>
    </source>
</evidence>
<comment type="subcellular location">
    <subcellularLocation>
        <location evidence="1">Cell membrane</location>
        <topology evidence="1">Multi-pass membrane protein</topology>
    </subcellularLocation>
</comment>
<organism evidence="9 10">
    <name type="scientific">candidate division Kazan bacterium RBG_13_50_9</name>
    <dbReference type="NCBI Taxonomy" id="1798535"/>
    <lineage>
        <taxon>Bacteria</taxon>
        <taxon>Bacteria division Kazan-3B-28</taxon>
    </lineage>
</organism>
<feature type="transmembrane region" description="Helical" evidence="6">
    <location>
        <begin position="265"/>
        <end position="284"/>
    </location>
</feature>
<feature type="transmembrane region" description="Helical" evidence="6">
    <location>
        <begin position="290"/>
        <end position="315"/>
    </location>
</feature>
<accession>A0A1F4NS29</accession>
<dbReference type="GO" id="GO:0005886">
    <property type="term" value="C:plasma membrane"/>
    <property type="evidence" value="ECO:0007669"/>
    <property type="project" value="UniProtKB-SubCell"/>
</dbReference>
<dbReference type="NCBIfam" id="TIGR00360">
    <property type="entry name" value="ComEC_N-term"/>
    <property type="match status" value="1"/>
</dbReference>
<dbReference type="InterPro" id="IPR004477">
    <property type="entry name" value="ComEC_N"/>
</dbReference>
<evidence type="ECO:0000256" key="3">
    <source>
        <dbReference type="ARBA" id="ARBA00022692"/>
    </source>
</evidence>
<feature type="transmembrane region" description="Helical" evidence="6">
    <location>
        <begin position="29"/>
        <end position="45"/>
    </location>
</feature>
<evidence type="ECO:0000256" key="6">
    <source>
        <dbReference type="SAM" id="Phobius"/>
    </source>
</evidence>
<protein>
    <recommendedName>
        <fullName evidence="11">ComEC/Rec2-related protein domain-containing protein</fullName>
    </recommendedName>
</protein>
<dbReference type="Pfam" id="PF03772">
    <property type="entry name" value="Competence"/>
    <property type="match status" value="1"/>
</dbReference>
<feature type="domain" description="DUF4131" evidence="8">
    <location>
        <begin position="29"/>
        <end position="170"/>
    </location>
</feature>
<feature type="transmembrane region" description="Helical" evidence="6">
    <location>
        <begin position="327"/>
        <end position="346"/>
    </location>
</feature>
<dbReference type="STRING" id="1798535.A2V68_00475"/>
<evidence type="ECO:0000313" key="10">
    <source>
        <dbReference type="Proteomes" id="UP000176651"/>
    </source>
</evidence>
<evidence type="ECO:0000256" key="4">
    <source>
        <dbReference type="ARBA" id="ARBA00022989"/>
    </source>
</evidence>
<dbReference type="PANTHER" id="PTHR30619:SF7">
    <property type="entry name" value="BETA-LACTAMASE DOMAIN PROTEIN"/>
    <property type="match status" value="1"/>
</dbReference>
<feature type="transmembrane region" description="Helical" evidence="6">
    <location>
        <begin position="396"/>
        <end position="422"/>
    </location>
</feature>
<evidence type="ECO:0000259" key="8">
    <source>
        <dbReference type="Pfam" id="PF13567"/>
    </source>
</evidence>
<dbReference type="InterPro" id="IPR052159">
    <property type="entry name" value="Competence_DNA_uptake"/>
</dbReference>